<dbReference type="InterPro" id="IPR024320">
    <property type="entry name" value="LPG_synthase_C"/>
</dbReference>
<dbReference type="Gene3D" id="1.20.1540.10">
    <property type="entry name" value="Rhomboid-like"/>
    <property type="match status" value="1"/>
</dbReference>
<dbReference type="PANTHER" id="PTHR34697">
    <property type="entry name" value="PHOSPHATIDYLGLYCEROL LYSYLTRANSFERASE"/>
    <property type="match status" value="1"/>
</dbReference>
<dbReference type="InterPro" id="IPR051211">
    <property type="entry name" value="PG_lysyltransferase"/>
</dbReference>
<feature type="transmembrane region" description="Helical" evidence="7">
    <location>
        <begin position="108"/>
        <end position="129"/>
    </location>
</feature>
<feature type="transmembrane region" description="Helical" evidence="7">
    <location>
        <begin position="296"/>
        <end position="317"/>
    </location>
</feature>
<gene>
    <name evidence="9" type="ORF">DZF96_10950</name>
</gene>
<feature type="domain" description="Phosphatidylglycerol lysyltransferase C-terminal" evidence="8">
    <location>
        <begin position="513"/>
        <end position="824"/>
    </location>
</feature>
<dbReference type="AlphaFoldDB" id="A0A399NTC7"/>
<dbReference type="RefSeq" id="WP_043586974.1">
    <property type="nucleotide sequence ID" value="NZ_QWEC01000172.1"/>
</dbReference>
<feature type="compositionally biased region" description="Low complexity" evidence="6">
    <location>
        <begin position="760"/>
        <end position="769"/>
    </location>
</feature>
<name>A0A399NTC7_9MICO</name>
<keyword evidence="4 7" id="KW-1133">Transmembrane helix</keyword>
<reference evidence="9 10" key="1">
    <citation type="submission" date="2018-08" db="EMBL/GenBank/DDBJ databases">
        <title>Genome Sequence of Clavibacter michiganensis Subspecies type strains, and the Atypical Peach-Colored Strains Isolated from Tomato.</title>
        <authorList>
            <person name="Osdaghi E."/>
            <person name="Portier P."/>
            <person name="Briand M."/>
            <person name="Jacques M.-A."/>
        </authorList>
    </citation>
    <scope>NUCLEOTIDE SEQUENCE [LARGE SCALE GENOMIC DNA]</scope>
    <source>
        <strain evidence="9 10">CFBP 7493</strain>
    </source>
</reference>
<keyword evidence="3 7" id="KW-0812">Transmembrane</keyword>
<keyword evidence="2" id="KW-1003">Cell membrane</keyword>
<evidence type="ECO:0000259" key="8">
    <source>
        <dbReference type="Pfam" id="PF09924"/>
    </source>
</evidence>
<dbReference type="EMBL" id="QWEC01000172">
    <property type="protein sequence ID" value="RII96549.1"/>
    <property type="molecule type" value="Genomic_DNA"/>
</dbReference>
<feature type="transmembrane region" description="Helical" evidence="7">
    <location>
        <begin position="84"/>
        <end position="101"/>
    </location>
</feature>
<evidence type="ECO:0000256" key="5">
    <source>
        <dbReference type="ARBA" id="ARBA00023136"/>
    </source>
</evidence>
<dbReference type="Proteomes" id="UP000266298">
    <property type="component" value="Unassembled WGS sequence"/>
</dbReference>
<comment type="subcellular location">
    <subcellularLocation>
        <location evidence="1">Cell membrane</location>
        <topology evidence="1">Multi-pass membrane protein</topology>
    </subcellularLocation>
</comment>
<feature type="region of interest" description="Disordered" evidence="6">
    <location>
        <begin position="760"/>
        <end position="781"/>
    </location>
</feature>
<dbReference type="GO" id="GO:0016755">
    <property type="term" value="F:aminoacyltransferase activity"/>
    <property type="evidence" value="ECO:0007669"/>
    <property type="project" value="TreeGrafter"/>
</dbReference>
<feature type="transmembrane region" description="Helical" evidence="7">
    <location>
        <begin position="149"/>
        <end position="166"/>
    </location>
</feature>
<sequence>MTARPRILTLQGAARALLSRLVAQPVTLGIAAVILLLAVLPAVSATWRRVVHHELATGYEAVVERGHWWTTATAAFLTDGPVELVVSLLAVLVLVGVAEHLMGWWRTLLGFVLTGTVGSLLGIAVQALGLVDGELWSHGVRGIATADPLTAVAGVLALSSAWAGVLWRRRIRVVLVVVVLVFLLYSGQPSDLYRLLAILVGGVVGALLHRPAGGALWQRSSHHEVRVILAAVVAILGTGPAIALLSRSRYGPLAPIALLFVDDRVPGDAISTRCLSSDFTHDCLQEIMLARIGGGVGPILLSVAPLLALLVAAYGLARGRRFAVWLAVSVNLLLAVLSAYAFGMLVHRDMVSPRLSASPSAHPEAVAALVASVALPLGSAIVLVLLRRHFTILSTAPAIRRFLVTTGVALAGLMALFVATGLALSDAFTRPVDLNDLLAEAPDRFIPASFLRGESLDFLPTDPITDVVYRGVGPVFWIILVIASLRAIADVRIAAVPRAQARVMPALRRGAIGSLSHMATWPGNSYWIAADGQTVVAYRVVGSVAITTAAPLGPPEDDRALRDVLGQFARFADDNGWTPVFYSVPASMTPLFREMGWETLVVAEETVVRPGTWQTTGKKWQDVRTSINRADRAGIRAEWTTWAELPLAWASQIEQMSEEWVAEKELPEMGFTLGGVEELRDPAVRLMLAIDADDHVQAATSWLPTWRDGEVVGWTLDFMRRRPDGINGVMEFLIARSAMRMKEDGIEFMSLSAAPLAQTRAASTSTSTSGEQADAGTGAEPQESAVERILEFLADSLEPVYGFRSLLEFKRKFQPELVPLIMAYPDATALPTVGLALTRAYLPSTSVRDLTRVLRSAR</sequence>
<feature type="transmembrane region" description="Helical" evidence="7">
    <location>
        <begin position="365"/>
        <end position="386"/>
    </location>
</feature>
<dbReference type="GO" id="GO:0005886">
    <property type="term" value="C:plasma membrane"/>
    <property type="evidence" value="ECO:0007669"/>
    <property type="project" value="UniProtKB-SubCell"/>
</dbReference>
<dbReference type="InterPro" id="IPR035952">
    <property type="entry name" value="Rhomboid-like_sf"/>
</dbReference>
<evidence type="ECO:0000256" key="6">
    <source>
        <dbReference type="SAM" id="MobiDB-lite"/>
    </source>
</evidence>
<dbReference type="SUPFAM" id="SSF144091">
    <property type="entry name" value="Rhomboid-like"/>
    <property type="match status" value="1"/>
</dbReference>
<feature type="transmembrane region" description="Helical" evidence="7">
    <location>
        <begin position="467"/>
        <end position="488"/>
    </location>
</feature>
<organism evidence="9 10">
    <name type="scientific">Clavibacter michiganensis</name>
    <dbReference type="NCBI Taxonomy" id="28447"/>
    <lineage>
        <taxon>Bacteria</taxon>
        <taxon>Bacillati</taxon>
        <taxon>Actinomycetota</taxon>
        <taxon>Actinomycetes</taxon>
        <taxon>Micrococcales</taxon>
        <taxon>Microbacteriaceae</taxon>
        <taxon>Clavibacter</taxon>
    </lineage>
</organism>
<dbReference type="PANTHER" id="PTHR34697:SF2">
    <property type="entry name" value="PHOSPHATIDYLGLYCEROL LYSYLTRANSFERASE"/>
    <property type="match status" value="1"/>
</dbReference>
<dbReference type="GO" id="GO:0055091">
    <property type="term" value="P:phospholipid homeostasis"/>
    <property type="evidence" value="ECO:0007669"/>
    <property type="project" value="TreeGrafter"/>
</dbReference>
<feature type="transmembrane region" description="Helical" evidence="7">
    <location>
        <begin position="171"/>
        <end position="187"/>
    </location>
</feature>
<keyword evidence="5 7" id="KW-0472">Membrane</keyword>
<dbReference type="Pfam" id="PF09924">
    <property type="entry name" value="LPG_synthase_C"/>
    <property type="match status" value="1"/>
</dbReference>
<evidence type="ECO:0000256" key="3">
    <source>
        <dbReference type="ARBA" id="ARBA00022692"/>
    </source>
</evidence>
<evidence type="ECO:0000256" key="1">
    <source>
        <dbReference type="ARBA" id="ARBA00004651"/>
    </source>
</evidence>
<accession>A0A399NTC7</accession>
<evidence type="ECO:0000256" key="7">
    <source>
        <dbReference type="SAM" id="Phobius"/>
    </source>
</evidence>
<comment type="caution">
    <text evidence="9">The sequence shown here is derived from an EMBL/GenBank/DDBJ whole genome shotgun (WGS) entry which is preliminary data.</text>
</comment>
<evidence type="ECO:0000256" key="2">
    <source>
        <dbReference type="ARBA" id="ARBA00022475"/>
    </source>
</evidence>
<evidence type="ECO:0000256" key="4">
    <source>
        <dbReference type="ARBA" id="ARBA00022989"/>
    </source>
</evidence>
<feature type="transmembrane region" description="Helical" evidence="7">
    <location>
        <begin position="193"/>
        <end position="213"/>
    </location>
</feature>
<feature type="transmembrane region" description="Helical" evidence="7">
    <location>
        <begin position="324"/>
        <end position="345"/>
    </location>
</feature>
<proteinExistence type="predicted"/>
<feature type="transmembrane region" description="Helical" evidence="7">
    <location>
        <begin position="398"/>
        <end position="424"/>
    </location>
</feature>
<evidence type="ECO:0000313" key="9">
    <source>
        <dbReference type="EMBL" id="RII96549.1"/>
    </source>
</evidence>
<evidence type="ECO:0000313" key="10">
    <source>
        <dbReference type="Proteomes" id="UP000266298"/>
    </source>
</evidence>
<feature type="transmembrane region" description="Helical" evidence="7">
    <location>
        <begin position="225"/>
        <end position="245"/>
    </location>
</feature>
<feature type="transmembrane region" description="Helical" evidence="7">
    <location>
        <begin position="21"/>
        <end position="43"/>
    </location>
</feature>
<protein>
    <submittedName>
        <fullName evidence="9">DUF2156 domain-containing protein</fullName>
    </submittedName>
</protein>